<dbReference type="eggNOG" id="COG0848">
    <property type="taxonomic scope" value="Bacteria"/>
</dbReference>
<evidence type="ECO:0000256" key="1">
    <source>
        <dbReference type="ARBA" id="ARBA00004162"/>
    </source>
</evidence>
<protein>
    <submittedName>
        <fullName evidence="10">Outer membrane transport energization protein ExbD</fullName>
    </submittedName>
</protein>
<gene>
    <name evidence="10" type="ORF">NIASO_11575</name>
</gene>
<dbReference type="GO" id="GO:0005886">
    <property type="term" value="C:plasma membrane"/>
    <property type="evidence" value="ECO:0007669"/>
    <property type="project" value="UniProtKB-SubCell"/>
</dbReference>
<dbReference type="Pfam" id="PF02472">
    <property type="entry name" value="ExbD"/>
    <property type="match status" value="1"/>
</dbReference>
<comment type="subcellular location">
    <subcellularLocation>
        <location evidence="1">Cell membrane</location>
        <topology evidence="1">Single-pass membrane protein</topology>
    </subcellularLocation>
    <subcellularLocation>
        <location evidence="7">Cell membrane</location>
        <topology evidence="7">Single-pass type II membrane protein</topology>
    </subcellularLocation>
</comment>
<dbReference type="STRING" id="929713.NIASO_11575"/>
<evidence type="ECO:0000256" key="2">
    <source>
        <dbReference type="ARBA" id="ARBA00005811"/>
    </source>
</evidence>
<evidence type="ECO:0000256" key="9">
    <source>
        <dbReference type="SAM" id="Phobius"/>
    </source>
</evidence>
<dbReference type="OrthoDB" id="952702at2"/>
<reference evidence="10 11" key="1">
    <citation type="submission" date="2013-12" db="EMBL/GenBank/DDBJ databases">
        <authorList>
            <consortium name="DOE Joint Genome Institute"/>
            <person name="Eisen J."/>
            <person name="Huntemann M."/>
            <person name="Han J."/>
            <person name="Chen A."/>
            <person name="Kyrpides N."/>
            <person name="Mavromatis K."/>
            <person name="Markowitz V."/>
            <person name="Palaniappan K."/>
            <person name="Ivanova N."/>
            <person name="Schaumberg A."/>
            <person name="Pati A."/>
            <person name="Liolios K."/>
            <person name="Nordberg H.P."/>
            <person name="Cantor M.N."/>
            <person name="Hua S.X."/>
            <person name="Woyke T."/>
        </authorList>
    </citation>
    <scope>NUCLEOTIDE SEQUENCE [LARGE SCALE GENOMIC DNA]</scope>
    <source>
        <strain evidence="11">DSM 19437</strain>
    </source>
</reference>
<keyword evidence="6 9" id="KW-0472">Membrane</keyword>
<comment type="similarity">
    <text evidence="2 7">Belongs to the ExbD/TolR family.</text>
</comment>
<evidence type="ECO:0000256" key="3">
    <source>
        <dbReference type="ARBA" id="ARBA00022475"/>
    </source>
</evidence>
<keyword evidence="7" id="KW-0813">Transport</keyword>
<dbReference type="RefSeq" id="WP_008585679.1">
    <property type="nucleotide sequence ID" value="NZ_CP007035.1"/>
</dbReference>
<evidence type="ECO:0000313" key="10">
    <source>
        <dbReference type="EMBL" id="AHF15620.1"/>
    </source>
</evidence>
<feature type="compositionally biased region" description="Basic residues" evidence="8">
    <location>
        <begin position="14"/>
        <end position="25"/>
    </location>
</feature>
<keyword evidence="5 9" id="KW-1133">Transmembrane helix</keyword>
<evidence type="ECO:0000256" key="4">
    <source>
        <dbReference type="ARBA" id="ARBA00022692"/>
    </source>
</evidence>
<organism evidence="10 11">
    <name type="scientific">Niabella soli DSM 19437</name>
    <dbReference type="NCBI Taxonomy" id="929713"/>
    <lineage>
        <taxon>Bacteria</taxon>
        <taxon>Pseudomonadati</taxon>
        <taxon>Bacteroidota</taxon>
        <taxon>Chitinophagia</taxon>
        <taxon>Chitinophagales</taxon>
        <taxon>Chitinophagaceae</taxon>
        <taxon>Niabella</taxon>
    </lineage>
</organism>
<evidence type="ECO:0000313" key="11">
    <source>
        <dbReference type="Proteomes" id="UP000003586"/>
    </source>
</evidence>
<evidence type="ECO:0000256" key="8">
    <source>
        <dbReference type="SAM" id="MobiDB-lite"/>
    </source>
</evidence>
<keyword evidence="7" id="KW-0653">Protein transport</keyword>
<name>W0EXT6_9BACT</name>
<dbReference type="InterPro" id="IPR003400">
    <property type="entry name" value="ExbD"/>
</dbReference>
<accession>W0EXT6</accession>
<keyword evidence="4 7" id="KW-0812">Transmembrane</keyword>
<sequence>MASLDTGGDDGHKKGPGVKKAKKQSTRVDMTPMVDLGFLLITFFIFTATMSNPTTMDLNMPKDSDKKDQETKIKQSGSLTVLLAKDNKVFYYEGEMDPTGANFKSDTYKGIRNEIINKKKEVVSHYVQDPACEQEARAKGKSIDDCKQKDFFVIIKPTDDATYKNVVDMLDEMTINKVARYALVKPFPGELDAIRLTIGGSPAAAAPATPAK</sequence>
<dbReference type="AlphaFoldDB" id="W0EXT6"/>
<evidence type="ECO:0000256" key="7">
    <source>
        <dbReference type="RuleBase" id="RU003879"/>
    </source>
</evidence>
<dbReference type="PANTHER" id="PTHR30558">
    <property type="entry name" value="EXBD MEMBRANE COMPONENT OF PMF-DRIVEN MACROMOLECULE IMPORT SYSTEM"/>
    <property type="match status" value="1"/>
</dbReference>
<dbReference type="GO" id="GO:0022857">
    <property type="term" value="F:transmembrane transporter activity"/>
    <property type="evidence" value="ECO:0007669"/>
    <property type="project" value="InterPro"/>
</dbReference>
<keyword evidence="3" id="KW-1003">Cell membrane</keyword>
<dbReference type="KEGG" id="nso:NIASO_11575"/>
<feature type="region of interest" description="Disordered" evidence="8">
    <location>
        <begin position="1"/>
        <end position="25"/>
    </location>
</feature>
<keyword evidence="11" id="KW-1185">Reference proteome</keyword>
<proteinExistence type="inferred from homology"/>
<evidence type="ECO:0000256" key="5">
    <source>
        <dbReference type="ARBA" id="ARBA00022989"/>
    </source>
</evidence>
<dbReference type="Proteomes" id="UP000003586">
    <property type="component" value="Chromosome"/>
</dbReference>
<feature type="transmembrane region" description="Helical" evidence="9">
    <location>
        <begin position="30"/>
        <end position="50"/>
    </location>
</feature>
<dbReference type="HOGENOM" id="CLU_085305_0_0_10"/>
<dbReference type="GO" id="GO:0015031">
    <property type="term" value="P:protein transport"/>
    <property type="evidence" value="ECO:0007669"/>
    <property type="project" value="UniProtKB-KW"/>
</dbReference>
<evidence type="ECO:0000256" key="6">
    <source>
        <dbReference type="ARBA" id="ARBA00023136"/>
    </source>
</evidence>
<dbReference type="PANTHER" id="PTHR30558:SF3">
    <property type="entry name" value="BIOPOLYMER TRANSPORT PROTEIN EXBD-RELATED"/>
    <property type="match status" value="1"/>
</dbReference>
<dbReference type="EMBL" id="CP007035">
    <property type="protein sequence ID" value="AHF15620.1"/>
    <property type="molecule type" value="Genomic_DNA"/>
</dbReference>